<dbReference type="Pfam" id="PF08154">
    <property type="entry name" value="NLE"/>
    <property type="match status" value="1"/>
</dbReference>
<keyword evidence="10" id="KW-1185">Reference proteome</keyword>
<name>A0A8S1BY15_9INSE</name>
<dbReference type="PROSITE" id="PS50082">
    <property type="entry name" value="WD_REPEATS_2"/>
    <property type="match status" value="3"/>
</dbReference>
<evidence type="ECO:0000313" key="10">
    <source>
        <dbReference type="Proteomes" id="UP000494165"/>
    </source>
</evidence>
<evidence type="ECO:0000256" key="3">
    <source>
        <dbReference type="ARBA" id="ARBA00022574"/>
    </source>
</evidence>
<dbReference type="Pfam" id="PF00400">
    <property type="entry name" value="WD40"/>
    <property type="match status" value="6"/>
</dbReference>
<keyword evidence="3 7" id="KW-0853">WD repeat</keyword>
<organism evidence="9 10">
    <name type="scientific">Cloeon dipterum</name>
    <dbReference type="NCBI Taxonomy" id="197152"/>
    <lineage>
        <taxon>Eukaryota</taxon>
        <taxon>Metazoa</taxon>
        <taxon>Ecdysozoa</taxon>
        <taxon>Arthropoda</taxon>
        <taxon>Hexapoda</taxon>
        <taxon>Insecta</taxon>
        <taxon>Pterygota</taxon>
        <taxon>Palaeoptera</taxon>
        <taxon>Ephemeroptera</taxon>
        <taxon>Pisciforma</taxon>
        <taxon>Baetidae</taxon>
        <taxon>Cloeon</taxon>
    </lineage>
</organism>
<dbReference type="GO" id="GO:0000466">
    <property type="term" value="P:maturation of 5.8S rRNA from tricistronic rRNA transcript (SSU-rRNA, 5.8S rRNA, LSU-rRNA)"/>
    <property type="evidence" value="ECO:0007669"/>
    <property type="project" value="UniProtKB-UniRule"/>
</dbReference>
<comment type="caution">
    <text evidence="9">The sequence shown here is derived from an EMBL/GenBank/DDBJ whole genome shotgun (WGS) entry which is preliminary data.</text>
</comment>
<dbReference type="SMART" id="SM00320">
    <property type="entry name" value="WD40"/>
    <property type="match status" value="6"/>
</dbReference>
<evidence type="ECO:0000256" key="7">
    <source>
        <dbReference type="PROSITE-ProRule" id="PRU00221"/>
    </source>
</evidence>
<evidence type="ECO:0000256" key="1">
    <source>
        <dbReference type="ARBA" id="ARBA00022517"/>
    </source>
</evidence>
<keyword evidence="1 6" id="KW-0690">Ribosome biogenesis</keyword>
<feature type="repeat" description="WD" evidence="7">
    <location>
        <begin position="247"/>
        <end position="278"/>
    </location>
</feature>
<evidence type="ECO:0000259" key="8">
    <source>
        <dbReference type="Pfam" id="PF08154"/>
    </source>
</evidence>
<accession>A0A8S1BY15</accession>
<keyword evidence="4" id="KW-0677">Repeat</keyword>
<evidence type="ECO:0000256" key="5">
    <source>
        <dbReference type="ARBA" id="ARBA00023242"/>
    </source>
</evidence>
<dbReference type="PRINTS" id="PR00320">
    <property type="entry name" value="GPROTEINBRPT"/>
</dbReference>
<gene>
    <name evidence="9" type="ORF">CLODIP_2_CD01782</name>
</gene>
<evidence type="ECO:0000256" key="4">
    <source>
        <dbReference type="ARBA" id="ARBA00022737"/>
    </source>
</evidence>
<comment type="similarity">
    <text evidence="6">Belongs to the WD repeat WDR12/YTM1 family.</text>
</comment>
<dbReference type="CDD" id="cd00200">
    <property type="entry name" value="WD40"/>
    <property type="match status" value="1"/>
</dbReference>
<dbReference type="OrthoDB" id="10251381at2759"/>
<dbReference type="HAMAP" id="MF_03029">
    <property type="entry name" value="WDR12"/>
    <property type="match status" value="1"/>
</dbReference>
<dbReference type="GO" id="GO:0000463">
    <property type="term" value="P:maturation of LSU-rRNA from tricistronic rRNA transcript (SSU-rRNA, 5.8S rRNA, LSU-rRNA)"/>
    <property type="evidence" value="ECO:0007669"/>
    <property type="project" value="UniProtKB-UniRule"/>
</dbReference>
<feature type="repeat" description="WD" evidence="7">
    <location>
        <begin position="294"/>
        <end position="330"/>
    </location>
</feature>
<dbReference type="Proteomes" id="UP000494165">
    <property type="component" value="Unassembled WGS sequence"/>
</dbReference>
<dbReference type="AlphaFoldDB" id="A0A8S1BY15"/>
<proteinExistence type="inferred from homology"/>
<dbReference type="Gene3D" id="2.130.10.10">
    <property type="entry name" value="YVTN repeat-like/Quinoprotein amine dehydrogenase"/>
    <property type="match status" value="2"/>
</dbReference>
<dbReference type="InterPro" id="IPR028599">
    <property type="entry name" value="WDR12/Ytm1"/>
</dbReference>
<dbReference type="InterPro" id="IPR020472">
    <property type="entry name" value="WD40_PAC1"/>
</dbReference>
<dbReference type="EMBL" id="CADEPI010000007">
    <property type="protein sequence ID" value="CAB3361773.1"/>
    <property type="molecule type" value="Genomic_DNA"/>
</dbReference>
<comment type="subcellular location">
    <subcellularLocation>
        <location evidence="6">Nucleus</location>
        <location evidence="6">Nucleolus</location>
    </subcellularLocation>
    <subcellularLocation>
        <location evidence="6">Nucleus</location>
        <location evidence="6">Nucleoplasm</location>
    </subcellularLocation>
</comment>
<dbReference type="GO" id="GO:0005730">
    <property type="term" value="C:nucleolus"/>
    <property type="evidence" value="ECO:0007669"/>
    <property type="project" value="UniProtKB-SubCell"/>
</dbReference>
<keyword evidence="2 6" id="KW-0698">rRNA processing</keyword>
<protein>
    <recommendedName>
        <fullName evidence="6">Ribosome biogenesis protein WDR12 homolog</fullName>
    </recommendedName>
</protein>
<feature type="domain" description="NLE" evidence="8">
    <location>
        <begin position="9"/>
        <end position="74"/>
    </location>
</feature>
<evidence type="ECO:0000313" key="9">
    <source>
        <dbReference type="EMBL" id="CAB3361773.1"/>
    </source>
</evidence>
<dbReference type="PANTHER" id="PTHR19855">
    <property type="entry name" value="WD40 REPEAT PROTEIN 12, 37"/>
    <property type="match status" value="1"/>
</dbReference>
<evidence type="ECO:0000256" key="6">
    <source>
        <dbReference type="HAMAP-Rule" id="MF_03029"/>
    </source>
</evidence>
<dbReference type="InterPro" id="IPR015943">
    <property type="entry name" value="WD40/YVTN_repeat-like_dom_sf"/>
</dbReference>
<comment type="function">
    <text evidence="6">Required for maturation of ribosomal RNAs and formation of the large ribosomal subunit.</text>
</comment>
<dbReference type="InterPro" id="IPR001680">
    <property type="entry name" value="WD40_rpt"/>
</dbReference>
<dbReference type="SUPFAM" id="SSF50978">
    <property type="entry name" value="WD40 repeat-like"/>
    <property type="match status" value="1"/>
</dbReference>
<evidence type="ECO:0000256" key="2">
    <source>
        <dbReference type="ARBA" id="ARBA00022552"/>
    </source>
</evidence>
<dbReference type="GO" id="GO:0030687">
    <property type="term" value="C:preribosome, large subunit precursor"/>
    <property type="evidence" value="ECO:0007669"/>
    <property type="project" value="UniProtKB-UniRule"/>
</dbReference>
<dbReference type="InterPro" id="IPR012972">
    <property type="entry name" value="NLE"/>
</dbReference>
<dbReference type="GO" id="GO:0005654">
    <property type="term" value="C:nucleoplasm"/>
    <property type="evidence" value="ECO:0007669"/>
    <property type="project" value="UniProtKB-SubCell"/>
</dbReference>
<dbReference type="GO" id="GO:0043021">
    <property type="term" value="F:ribonucleoprotein complex binding"/>
    <property type="evidence" value="ECO:0007669"/>
    <property type="project" value="UniProtKB-UniRule"/>
</dbReference>
<keyword evidence="5 6" id="KW-0539">Nucleus</keyword>
<sequence length="376" mass="41730">MAESSGAQLQIKLVTKQSIYAVPDIPYSVPSEIVCAELNTLVNELLKDTVSGGSVEFDFLVSGELLRTPLVDHLSERQVSTEEVVLIEYVERFPAPEPTDCLEHDDWVSAAQSCGKWILSGSYDSTLHLWNRKGEHLLTIPGHTGAVKQVSWVDIGGEICSFVSASQDQTAMIWQWNQTSNSVECVHVLRGHERGLECLAVDPTHTYIATAGWDKVIKLWSTIDGLTDGESSPKKSKFDTKSSLMNFEGHKEAVSAVQWSEDGEMISASWDHTIKVWDAELGGIKKGALVKCTFTSHTEWVQTVRWSSNLEYHFISGSYDKQVKLWDTRSPKAPLFDLSGHQDKVLCCDWSNPEYIISGGADSSLRVFKSKIAFAA</sequence>
<dbReference type="PANTHER" id="PTHR19855:SF11">
    <property type="entry name" value="RIBOSOME BIOGENESIS PROTEIN WDR12"/>
    <property type="match status" value="1"/>
</dbReference>
<feature type="repeat" description="WD" evidence="7">
    <location>
        <begin position="189"/>
        <end position="221"/>
    </location>
</feature>
<dbReference type="PROSITE" id="PS50294">
    <property type="entry name" value="WD_REPEATS_REGION"/>
    <property type="match status" value="3"/>
</dbReference>
<reference evidence="9 10" key="1">
    <citation type="submission" date="2020-04" db="EMBL/GenBank/DDBJ databases">
        <authorList>
            <person name="Alioto T."/>
            <person name="Alioto T."/>
            <person name="Gomez Garrido J."/>
        </authorList>
    </citation>
    <scope>NUCLEOTIDE SEQUENCE [LARGE SCALE GENOMIC DNA]</scope>
</reference>
<dbReference type="InterPro" id="IPR036322">
    <property type="entry name" value="WD40_repeat_dom_sf"/>
</dbReference>